<feature type="compositionally biased region" description="Acidic residues" evidence="4">
    <location>
        <begin position="285"/>
        <end position="296"/>
    </location>
</feature>
<dbReference type="EMBL" id="KI912116">
    <property type="protein sequence ID" value="ETS77378.1"/>
    <property type="molecule type" value="Genomic_DNA"/>
</dbReference>
<dbReference type="SUPFAM" id="SSF57850">
    <property type="entry name" value="RING/U-box"/>
    <property type="match status" value="1"/>
</dbReference>
<dbReference type="SMART" id="SM00744">
    <property type="entry name" value="RINGv"/>
    <property type="match status" value="1"/>
</dbReference>
<dbReference type="Gene3D" id="3.30.40.10">
    <property type="entry name" value="Zinc/RING finger domain, C3HC4 (zinc finger)"/>
    <property type="match status" value="1"/>
</dbReference>
<feature type="domain" description="RING-CH-type" evidence="6">
    <location>
        <begin position="47"/>
        <end position="110"/>
    </location>
</feature>
<feature type="compositionally biased region" description="Basic and acidic residues" evidence="4">
    <location>
        <begin position="297"/>
        <end position="308"/>
    </location>
</feature>
<sequence>MDYSEQTYDFGAGADEPQPQPQPRGKPAECNICRDVVYPTYKEPEILDKIRGRKPRKVYENEEGRLICPCKCSGSIKWIHESCLQEWRYSQAGTENQWRCSRCGYRYQFERMDWARRLRSPILAFLLAVLIVITTIFLLGFVGDRILDLWLDPVGTVYEALGGESDEWDLDVDLGGGLGIPIRDIDEGSWSFHFLKGLFSLGLVGFVKAFLAMSPFQWWNLRQAGVVGGGARRRGTGRDRLEDVNLMLVLIGAITFFWAVWKGTRRWTQNALDKASERIVNAQPVDDDDDDEDNNDNDERRDDFKAEEATDPSMDELHEDFIKTEDLPSESHLRQRI</sequence>
<keyword evidence="5" id="KW-0812">Transmembrane</keyword>
<dbReference type="eggNOG" id="ENOG502S6DH">
    <property type="taxonomic scope" value="Eukaryota"/>
</dbReference>
<dbReference type="GeneID" id="19276265"/>
<keyword evidence="3" id="KW-0862">Zinc</keyword>
<gene>
    <name evidence="7" type="ORF">PFICI_11252</name>
</gene>
<evidence type="ECO:0000313" key="8">
    <source>
        <dbReference type="Proteomes" id="UP000030651"/>
    </source>
</evidence>
<name>W3WU24_PESFW</name>
<keyword evidence="5" id="KW-1133">Transmembrane helix</keyword>
<feature type="transmembrane region" description="Helical" evidence="5">
    <location>
        <begin position="194"/>
        <end position="213"/>
    </location>
</feature>
<feature type="transmembrane region" description="Helical" evidence="5">
    <location>
        <begin position="244"/>
        <end position="261"/>
    </location>
</feature>
<dbReference type="OMA" id="CLQSWRH"/>
<dbReference type="PROSITE" id="PS51292">
    <property type="entry name" value="ZF_RING_CH"/>
    <property type="match status" value="1"/>
</dbReference>
<feature type="compositionally biased region" description="Basic and acidic residues" evidence="4">
    <location>
        <begin position="315"/>
        <end position="337"/>
    </location>
</feature>
<dbReference type="Proteomes" id="UP000030651">
    <property type="component" value="Unassembled WGS sequence"/>
</dbReference>
<dbReference type="OrthoDB" id="264354at2759"/>
<dbReference type="STRING" id="1229662.W3WU24"/>
<evidence type="ECO:0000256" key="4">
    <source>
        <dbReference type="SAM" id="MobiDB-lite"/>
    </source>
</evidence>
<evidence type="ECO:0000256" key="5">
    <source>
        <dbReference type="SAM" id="Phobius"/>
    </source>
</evidence>
<accession>W3WU24</accession>
<feature type="transmembrane region" description="Helical" evidence="5">
    <location>
        <begin position="122"/>
        <end position="142"/>
    </location>
</feature>
<keyword evidence="5" id="KW-0472">Membrane</keyword>
<dbReference type="Pfam" id="PF12906">
    <property type="entry name" value="RINGv"/>
    <property type="match status" value="1"/>
</dbReference>
<dbReference type="PANTHER" id="PTHR46347">
    <property type="entry name" value="RING/FYVE/PHD ZINC FINGER SUPERFAMILY PROTEIN"/>
    <property type="match status" value="1"/>
</dbReference>
<dbReference type="InterPro" id="IPR013083">
    <property type="entry name" value="Znf_RING/FYVE/PHD"/>
</dbReference>
<keyword evidence="2" id="KW-0863">Zinc-finger</keyword>
<keyword evidence="8" id="KW-1185">Reference proteome</keyword>
<dbReference type="GO" id="GO:0008270">
    <property type="term" value="F:zinc ion binding"/>
    <property type="evidence" value="ECO:0007669"/>
    <property type="project" value="UniProtKB-KW"/>
</dbReference>
<dbReference type="CDD" id="cd16495">
    <property type="entry name" value="RING_CH-C4HC3_MARCH"/>
    <property type="match status" value="1"/>
</dbReference>
<evidence type="ECO:0000256" key="3">
    <source>
        <dbReference type="ARBA" id="ARBA00022833"/>
    </source>
</evidence>
<evidence type="ECO:0000256" key="2">
    <source>
        <dbReference type="ARBA" id="ARBA00022771"/>
    </source>
</evidence>
<dbReference type="PANTHER" id="PTHR46347:SF1">
    <property type="entry name" value="RING_FYVE_PHD ZINC FINGER SUPERFAMILY PROTEIN"/>
    <property type="match status" value="1"/>
</dbReference>
<organism evidence="7 8">
    <name type="scientific">Pestalotiopsis fici (strain W106-1 / CGMCC3.15140)</name>
    <dbReference type="NCBI Taxonomy" id="1229662"/>
    <lineage>
        <taxon>Eukaryota</taxon>
        <taxon>Fungi</taxon>
        <taxon>Dikarya</taxon>
        <taxon>Ascomycota</taxon>
        <taxon>Pezizomycotina</taxon>
        <taxon>Sordariomycetes</taxon>
        <taxon>Xylariomycetidae</taxon>
        <taxon>Amphisphaeriales</taxon>
        <taxon>Sporocadaceae</taxon>
        <taxon>Pestalotiopsis</taxon>
    </lineage>
</organism>
<dbReference type="KEGG" id="pfy:PFICI_11252"/>
<dbReference type="InParanoid" id="W3WU24"/>
<dbReference type="InterPro" id="IPR011016">
    <property type="entry name" value="Znf_RING-CH"/>
</dbReference>
<feature type="region of interest" description="Disordered" evidence="4">
    <location>
        <begin position="278"/>
        <end position="337"/>
    </location>
</feature>
<dbReference type="AlphaFoldDB" id="W3WU24"/>
<feature type="region of interest" description="Disordered" evidence="4">
    <location>
        <begin position="1"/>
        <end position="27"/>
    </location>
</feature>
<evidence type="ECO:0000313" key="7">
    <source>
        <dbReference type="EMBL" id="ETS77378.1"/>
    </source>
</evidence>
<evidence type="ECO:0000259" key="6">
    <source>
        <dbReference type="PROSITE" id="PS51292"/>
    </source>
</evidence>
<dbReference type="RefSeq" id="XP_007838024.1">
    <property type="nucleotide sequence ID" value="XM_007839833.1"/>
</dbReference>
<proteinExistence type="predicted"/>
<reference evidence="8" key="1">
    <citation type="journal article" date="2015" name="BMC Genomics">
        <title>Genomic and transcriptomic analysis of the endophytic fungus Pestalotiopsis fici reveals its lifestyle and high potential for synthesis of natural products.</title>
        <authorList>
            <person name="Wang X."/>
            <person name="Zhang X."/>
            <person name="Liu L."/>
            <person name="Xiang M."/>
            <person name="Wang W."/>
            <person name="Sun X."/>
            <person name="Che Y."/>
            <person name="Guo L."/>
            <person name="Liu G."/>
            <person name="Guo L."/>
            <person name="Wang C."/>
            <person name="Yin W.B."/>
            <person name="Stadler M."/>
            <person name="Zhang X."/>
            <person name="Liu X."/>
        </authorList>
    </citation>
    <scope>NUCLEOTIDE SEQUENCE [LARGE SCALE GENOMIC DNA]</scope>
    <source>
        <strain evidence="8">W106-1 / CGMCC3.15140</strain>
    </source>
</reference>
<dbReference type="HOGENOM" id="CLU_047453_0_0_1"/>
<evidence type="ECO:0000256" key="1">
    <source>
        <dbReference type="ARBA" id="ARBA00022723"/>
    </source>
</evidence>
<keyword evidence="1" id="KW-0479">Metal-binding</keyword>
<protein>
    <recommendedName>
        <fullName evidence="6">RING-CH-type domain-containing protein</fullName>
    </recommendedName>
</protein>